<evidence type="ECO:0000313" key="6">
    <source>
        <dbReference type="EMBL" id="KAH6661262.1"/>
    </source>
</evidence>
<protein>
    <submittedName>
        <fullName evidence="6">Armadillo-type protein</fullName>
    </submittedName>
</protein>
<keyword evidence="3" id="KW-0813">Transport</keyword>
<accession>A0A9P9A484</accession>
<dbReference type="AlphaFoldDB" id="A0A9P9A484"/>
<evidence type="ECO:0000256" key="3">
    <source>
        <dbReference type="ARBA" id="ARBA00022448"/>
    </source>
</evidence>
<keyword evidence="4" id="KW-0653">Protein transport</keyword>
<dbReference type="Pfam" id="PF18806">
    <property type="entry name" value="Importin_rep_3"/>
    <property type="match status" value="1"/>
</dbReference>
<keyword evidence="7" id="KW-1185">Reference proteome</keyword>
<dbReference type="GeneID" id="70133464"/>
<dbReference type="SUPFAM" id="SSF48371">
    <property type="entry name" value="ARM repeat"/>
    <property type="match status" value="1"/>
</dbReference>
<evidence type="ECO:0000256" key="1">
    <source>
        <dbReference type="ARBA" id="ARBA00004123"/>
    </source>
</evidence>
<dbReference type="PANTHER" id="PTHR12363">
    <property type="entry name" value="TRANSPORTIN 3 AND IMPORTIN 13"/>
    <property type="match status" value="1"/>
</dbReference>
<dbReference type="InterPro" id="IPR057942">
    <property type="entry name" value="TPR_TNPO3_IPO13_3rd"/>
</dbReference>
<comment type="caution">
    <text evidence="6">The sequence shown here is derived from an EMBL/GenBank/DDBJ whole genome shotgun (WGS) entry which is preliminary data.</text>
</comment>
<proteinExistence type="inferred from homology"/>
<gene>
    <name evidence="6" type="ORF">BKA67DRAFT_590299</name>
</gene>
<dbReference type="RefSeq" id="XP_045965393.1">
    <property type="nucleotide sequence ID" value="XM_046104573.1"/>
</dbReference>
<comment type="similarity">
    <text evidence="2">Belongs to the importin beta family.</text>
</comment>
<evidence type="ECO:0000256" key="4">
    <source>
        <dbReference type="ARBA" id="ARBA00022927"/>
    </source>
</evidence>
<dbReference type="GO" id="GO:0005737">
    <property type="term" value="C:cytoplasm"/>
    <property type="evidence" value="ECO:0007669"/>
    <property type="project" value="TreeGrafter"/>
</dbReference>
<dbReference type="InterPro" id="IPR051345">
    <property type="entry name" value="Importin_beta-like_NTR"/>
</dbReference>
<dbReference type="EMBL" id="JAGPXC010000001">
    <property type="protein sequence ID" value="KAH6661262.1"/>
    <property type="molecule type" value="Genomic_DNA"/>
</dbReference>
<dbReference type="Proteomes" id="UP000758603">
    <property type="component" value="Unassembled WGS sequence"/>
</dbReference>
<evidence type="ECO:0000256" key="2">
    <source>
        <dbReference type="ARBA" id="ARBA00007991"/>
    </source>
</evidence>
<dbReference type="GO" id="GO:0006606">
    <property type="term" value="P:protein import into nucleus"/>
    <property type="evidence" value="ECO:0007669"/>
    <property type="project" value="TreeGrafter"/>
</dbReference>
<dbReference type="InterPro" id="IPR016024">
    <property type="entry name" value="ARM-type_fold"/>
</dbReference>
<dbReference type="Pfam" id="PF24140">
    <property type="entry name" value="TPR_TNPO3_IPO13_3rd"/>
    <property type="match status" value="1"/>
</dbReference>
<dbReference type="Gene3D" id="1.25.10.10">
    <property type="entry name" value="Leucine-rich Repeat Variant"/>
    <property type="match status" value="1"/>
</dbReference>
<organism evidence="6 7">
    <name type="scientific">Truncatella angustata</name>
    <dbReference type="NCBI Taxonomy" id="152316"/>
    <lineage>
        <taxon>Eukaryota</taxon>
        <taxon>Fungi</taxon>
        <taxon>Dikarya</taxon>
        <taxon>Ascomycota</taxon>
        <taxon>Pezizomycotina</taxon>
        <taxon>Sordariomycetes</taxon>
        <taxon>Xylariomycetidae</taxon>
        <taxon>Amphisphaeriales</taxon>
        <taxon>Sporocadaceae</taxon>
        <taxon>Truncatella</taxon>
    </lineage>
</organism>
<dbReference type="InterPro" id="IPR040520">
    <property type="entry name" value="Importin_rep_3"/>
</dbReference>
<name>A0A9P9A484_9PEZI</name>
<dbReference type="PANTHER" id="PTHR12363:SF33">
    <property type="entry name" value="IMPORTIN-13"/>
    <property type="match status" value="1"/>
</dbReference>
<keyword evidence="5" id="KW-0539">Nucleus</keyword>
<evidence type="ECO:0000256" key="5">
    <source>
        <dbReference type="ARBA" id="ARBA00023242"/>
    </source>
</evidence>
<dbReference type="GO" id="GO:0005634">
    <property type="term" value="C:nucleus"/>
    <property type="evidence" value="ECO:0007669"/>
    <property type="project" value="UniProtKB-SubCell"/>
</dbReference>
<comment type="subcellular location">
    <subcellularLocation>
        <location evidence="1">Nucleus</location>
    </subcellularLocation>
</comment>
<reference evidence="6" key="1">
    <citation type="journal article" date="2021" name="Nat. Commun.">
        <title>Genetic determinants of endophytism in the Arabidopsis root mycobiome.</title>
        <authorList>
            <person name="Mesny F."/>
            <person name="Miyauchi S."/>
            <person name="Thiergart T."/>
            <person name="Pickel B."/>
            <person name="Atanasova L."/>
            <person name="Karlsson M."/>
            <person name="Huettel B."/>
            <person name="Barry K.W."/>
            <person name="Haridas S."/>
            <person name="Chen C."/>
            <person name="Bauer D."/>
            <person name="Andreopoulos W."/>
            <person name="Pangilinan J."/>
            <person name="LaButti K."/>
            <person name="Riley R."/>
            <person name="Lipzen A."/>
            <person name="Clum A."/>
            <person name="Drula E."/>
            <person name="Henrissat B."/>
            <person name="Kohler A."/>
            <person name="Grigoriev I.V."/>
            <person name="Martin F.M."/>
            <person name="Hacquard S."/>
        </authorList>
    </citation>
    <scope>NUCLEOTIDE SEQUENCE</scope>
    <source>
        <strain evidence="6">MPI-SDFR-AT-0073</strain>
    </source>
</reference>
<dbReference type="InterPro" id="IPR011989">
    <property type="entry name" value="ARM-like"/>
</dbReference>
<sequence length="1002" mass="109966">MDQIPIPGSLDEVEHLVNRLYEQNSSSAISQIQEVLQRLQKSPEGWQVAEGLLARHADNVRFFGALTFIVKLNTEPLNDDDAGSVLQKLIDGLLKSLDAGAGAIVIRKLCSALVTHFIQYSHIWPLCLRYVVSCLQNSHSGSIQSAAPVDPDVQSLPPQKSVAAIWFATALAEEAEKTDLKSTKYISLHERMLSNAQDLGSLLVRSLAGQADIQSQKEAIRCFQAWLLYAQRAPNEELTSNLRPLLQPTIQCLVNDELYEAAVEVLTDTLSNWQTFFKQVDYSLLYALFDSLWAQEKYQSLLQGDFDFDSVQFGSLMVAFGDAQITELMDGTNERSQRFLAALVGLLKADGYPVAEDKIFVPALEFWSQFVESMVDNMYSEPQESVNWNAPPLSYLTQLVSHCWKKIQYPAMGVYNSWDSTERVGFGDARKDVSDLLQSVFAISGQPLITLFVNLTLQGVSNAAWSELEAAAFCLGSLSDCVSDSTSCDDILSKVFGSQLFDLLRQGQSVVPVRARQTCLSLIERYSEYFSRHAEYLPAALNLLFSAVGDLPLAGPSSKSIHRLCSSCRSVLTSEVDAFLDQYEALRGGILDSLAEERIVGAIASIIQALPNDTDRVHAFKRLMLAFGTDVEKALQLKAYNANVDSQDPIVARAYDAAQRPTEPVSSSEIGLQIAVRALRCLLGSAKGLQSPSESFVDLETEQNATVVASSAELAQVQQDIVGILARLKDEFSVSTEALDVICSILKAGFSETEPGPFVLPPQIVTEFITSTWYHRVASAISTACVFVTSLANGNFKNQVPQTIERLLPWVAGLLQQLQDPENDPELAQYGIEFAQKAMTKAPGVFLQLQPTSSLEYLFMFAIKMLSGNEPLPKAAAAEFWTNFITLKSSDQGTQAAVDSAIGHLGPILAHTLVQNIGGKASRSELDKISDPLKKLVVQHARAKQWLEAALNDASFPSDKVSAGDKALFVKKVISLRGSRATNQVVREFWLACRGSNFAYAS</sequence>
<evidence type="ECO:0000313" key="7">
    <source>
        <dbReference type="Proteomes" id="UP000758603"/>
    </source>
</evidence>
<dbReference type="OrthoDB" id="2016913at2759"/>